<keyword evidence="1" id="KW-0812">Transmembrane</keyword>
<evidence type="ECO:0000256" key="1">
    <source>
        <dbReference type="SAM" id="Phobius"/>
    </source>
</evidence>
<proteinExistence type="predicted"/>
<protein>
    <submittedName>
        <fullName evidence="2">Uncharacterized protein</fullName>
    </submittedName>
</protein>
<sequence>MKHRLENLWLHIINSKLFQFITLVNLALLSVQFIIKKLRSEYRRSCSQYQLMGMKPLSCHIKNNINTLLIVQQRTKMVANV</sequence>
<dbReference type="EMBL" id="GBRH01204067">
    <property type="protein sequence ID" value="JAD93828.1"/>
    <property type="molecule type" value="Transcribed_RNA"/>
</dbReference>
<evidence type="ECO:0000313" key="2">
    <source>
        <dbReference type="EMBL" id="JAD93828.1"/>
    </source>
</evidence>
<reference evidence="2" key="2">
    <citation type="journal article" date="2015" name="Data Brief">
        <title>Shoot transcriptome of the giant reed, Arundo donax.</title>
        <authorList>
            <person name="Barrero R.A."/>
            <person name="Guerrero F.D."/>
            <person name="Moolhuijzen P."/>
            <person name="Goolsby J.A."/>
            <person name="Tidwell J."/>
            <person name="Bellgard S.E."/>
            <person name="Bellgard M.I."/>
        </authorList>
    </citation>
    <scope>NUCLEOTIDE SEQUENCE</scope>
    <source>
        <tissue evidence="2">Shoot tissue taken approximately 20 cm above the soil surface</tissue>
    </source>
</reference>
<keyword evidence="1" id="KW-0472">Membrane</keyword>
<reference evidence="2" key="1">
    <citation type="submission" date="2014-09" db="EMBL/GenBank/DDBJ databases">
        <authorList>
            <person name="Magalhaes I.L.F."/>
            <person name="Oliveira U."/>
            <person name="Santos F.R."/>
            <person name="Vidigal T.H.D.A."/>
            <person name="Brescovit A.D."/>
            <person name="Santos A.J."/>
        </authorList>
    </citation>
    <scope>NUCLEOTIDE SEQUENCE</scope>
    <source>
        <tissue evidence="2">Shoot tissue taken approximately 20 cm above the soil surface</tissue>
    </source>
</reference>
<dbReference type="AlphaFoldDB" id="A0A0A9E466"/>
<keyword evidence="1" id="KW-1133">Transmembrane helix</keyword>
<feature type="transmembrane region" description="Helical" evidence="1">
    <location>
        <begin position="17"/>
        <end position="35"/>
    </location>
</feature>
<accession>A0A0A9E466</accession>
<name>A0A0A9E466_ARUDO</name>
<organism evidence="2">
    <name type="scientific">Arundo donax</name>
    <name type="common">Giant reed</name>
    <name type="synonym">Donax arundinaceus</name>
    <dbReference type="NCBI Taxonomy" id="35708"/>
    <lineage>
        <taxon>Eukaryota</taxon>
        <taxon>Viridiplantae</taxon>
        <taxon>Streptophyta</taxon>
        <taxon>Embryophyta</taxon>
        <taxon>Tracheophyta</taxon>
        <taxon>Spermatophyta</taxon>
        <taxon>Magnoliopsida</taxon>
        <taxon>Liliopsida</taxon>
        <taxon>Poales</taxon>
        <taxon>Poaceae</taxon>
        <taxon>PACMAD clade</taxon>
        <taxon>Arundinoideae</taxon>
        <taxon>Arundineae</taxon>
        <taxon>Arundo</taxon>
    </lineage>
</organism>